<dbReference type="Pfam" id="PF02388">
    <property type="entry name" value="FemAB"/>
    <property type="match status" value="2"/>
</dbReference>
<evidence type="ECO:0000256" key="5">
    <source>
        <dbReference type="ARBA" id="ARBA00023315"/>
    </source>
</evidence>
<dbReference type="RefSeq" id="WP_415836704.1">
    <property type="nucleotide sequence ID" value="NZ_BAAAPP010000001.1"/>
</dbReference>
<organism evidence="7 8">
    <name type="scientific">Nocardioides marinus</name>
    <dbReference type="NCBI Taxonomy" id="374514"/>
    <lineage>
        <taxon>Bacteria</taxon>
        <taxon>Bacillati</taxon>
        <taxon>Actinomycetota</taxon>
        <taxon>Actinomycetes</taxon>
        <taxon>Propionibacteriales</taxon>
        <taxon>Nocardioidaceae</taxon>
        <taxon>Nocardioides</taxon>
    </lineage>
</organism>
<name>A0A7Y9YJ34_9ACTN</name>
<dbReference type="PANTHER" id="PTHR36174:SF1">
    <property type="entry name" value="LIPID II:GLYCINE GLYCYLTRANSFERASE"/>
    <property type="match status" value="1"/>
</dbReference>
<gene>
    <name evidence="7" type="ORF">BKA05_003532</name>
</gene>
<evidence type="ECO:0000313" key="7">
    <source>
        <dbReference type="EMBL" id="NYI12017.1"/>
    </source>
</evidence>
<keyword evidence="6" id="KW-0961">Cell wall biogenesis/degradation</keyword>
<dbReference type="GO" id="GO:0008360">
    <property type="term" value="P:regulation of cell shape"/>
    <property type="evidence" value="ECO:0007669"/>
    <property type="project" value="UniProtKB-KW"/>
</dbReference>
<dbReference type="PROSITE" id="PS51191">
    <property type="entry name" value="FEMABX"/>
    <property type="match status" value="1"/>
</dbReference>
<accession>A0A7Y9YJ34</accession>
<dbReference type="AlphaFoldDB" id="A0A7Y9YJ34"/>
<evidence type="ECO:0000256" key="1">
    <source>
        <dbReference type="ARBA" id="ARBA00009943"/>
    </source>
</evidence>
<dbReference type="InterPro" id="IPR003447">
    <property type="entry name" value="FEMABX"/>
</dbReference>
<dbReference type="GO" id="GO:0071555">
    <property type="term" value="P:cell wall organization"/>
    <property type="evidence" value="ECO:0007669"/>
    <property type="project" value="UniProtKB-KW"/>
</dbReference>
<dbReference type="Gene3D" id="3.40.630.30">
    <property type="match status" value="2"/>
</dbReference>
<dbReference type="Proteomes" id="UP000537326">
    <property type="component" value="Unassembled WGS sequence"/>
</dbReference>
<comment type="similarity">
    <text evidence="1">Belongs to the FemABX family.</text>
</comment>
<evidence type="ECO:0000256" key="2">
    <source>
        <dbReference type="ARBA" id="ARBA00022679"/>
    </source>
</evidence>
<comment type="caution">
    <text evidence="7">The sequence shown here is derived from an EMBL/GenBank/DDBJ whole genome shotgun (WGS) entry which is preliminary data.</text>
</comment>
<dbReference type="InterPro" id="IPR016181">
    <property type="entry name" value="Acyl_CoA_acyltransferase"/>
</dbReference>
<keyword evidence="2" id="KW-0808">Transferase</keyword>
<dbReference type="GO" id="GO:0009252">
    <property type="term" value="P:peptidoglycan biosynthetic process"/>
    <property type="evidence" value="ECO:0007669"/>
    <property type="project" value="UniProtKB-KW"/>
</dbReference>
<evidence type="ECO:0000256" key="6">
    <source>
        <dbReference type="ARBA" id="ARBA00023316"/>
    </source>
</evidence>
<evidence type="ECO:0000313" key="8">
    <source>
        <dbReference type="Proteomes" id="UP000537326"/>
    </source>
</evidence>
<dbReference type="GO" id="GO:0016755">
    <property type="term" value="F:aminoacyltransferase activity"/>
    <property type="evidence" value="ECO:0007669"/>
    <property type="project" value="InterPro"/>
</dbReference>
<keyword evidence="5" id="KW-0012">Acyltransferase</keyword>
<dbReference type="SUPFAM" id="SSF55729">
    <property type="entry name" value="Acyl-CoA N-acyltransferases (Nat)"/>
    <property type="match status" value="2"/>
</dbReference>
<protein>
    <submittedName>
        <fullName evidence="7">Vancomycin resistance protein VanK</fullName>
    </submittedName>
</protein>
<evidence type="ECO:0000256" key="3">
    <source>
        <dbReference type="ARBA" id="ARBA00022960"/>
    </source>
</evidence>
<proteinExistence type="inferred from homology"/>
<keyword evidence="3" id="KW-0133">Cell shape</keyword>
<dbReference type="InterPro" id="IPR050644">
    <property type="entry name" value="PG_Glycine_Bridge_Synth"/>
</dbReference>
<dbReference type="PANTHER" id="PTHR36174">
    <property type="entry name" value="LIPID II:GLYCINE GLYCYLTRANSFERASE"/>
    <property type="match status" value="1"/>
</dbReference>
<keyword evidence="4" id="KW-0573">Peptidoglycan synthesis</keyword>
<reference evidence="7 8" key="1">
    <citation type="submission" date="2020-07" db="EMBL/GenBank/DDBJ databases">
        <title>Sequencing the genomes of 1000 actinobacteria strains.</title>
        <authorList>
            <person name="Klenk H.-P."/>
        </authorList>
    </citation>
    <scope>NUCLEOTIDE SEQUENCE [LARGE SCALE GENOMIC DNA]</scope>
    <source>
        <strain evidence="7 8">DSM 18248</strain>
    </source>
</reference>
<dbReference type="EMBL" id="JACBZI010000001">
    <property type="protein sequence ID" value="NYI12017.1"/>
    <property type="molecule type" value="Genomic_DNA"/>
</dbReference>
<keyword evidence="8" id="KW-1185">Reference proteome</keyword>
<evidence type="ECO:0000256" key="4">
    <source>
        <dbReference type="ARBA" id="ARBA00022984"/>
    </source>
</evidence>
<sequence length="392" mass="43270">MPTSPRPVPLQVREIDEATHREHLAARLSASFLQTPGWGRVKAEWRRESVGFFDGDRLVGVALVLYRQLPKVKRFLAYVPEGPVLDWAETDLASALPALAAHVKARGAFGVRIGPPVVTARWSAQQVKDGIADVDVRRLGDLAPTERDAAGARVVTQLRELGWRPQVAEGGFAAGQPQFVFQVPLRDADGTALDEDAVLKGMNQLWRRNIKKAAKLGVEVTASEGRDAALARLEDFHALYVHTAERDHFTPRPLPYFRTMVEALAADGEAVGETDRIRLYEARHEGDLVAATISIRVGEHAWYSYGASSTDKREVRGSNAVQWQMIRDALAAGAAVYDLRGITDTLDSEDSHVGLIQFKVGTGGEAVEYAGEWDLPLNRPLYKAFELYMARR</sequence>